<geneLocation type="plasmid" evidence="4 5">
    <name>pDEIPE01</name>
</geneLocation>
<evidence type="ECO:0000256" key="1">
    <source>
        <dbReference type="SAM" id="MobiDB-lite"/>
    </source>
</evidence>
<dbReference type="PROSITE" id="PS50213">
    <property type="entry name" value="FAS1"/>
    <property type="match status" value="2"/>
</dbReference>
<evidence type="ECO:0000313" key="4">
    <source>
        <dbReference type="EMBL" id="AFZ69555.1"/>
    </source>
</evidence>
<feature type="domain" description="FAS1" evidence="3">
    <location>
        <begin position="137"/>
        <end position="266"/>
    </location>
</feature>
<dbReference type="PANTHER" id="PTHR10900">
    <property type="entry name" value="PERIOSTIN-RELATED"/>
    <property type="match status" value="1"/>
</dbReference>
<dbReference type="SMART" id="SM00554">
    <property type="entry name" value="FAS1"/>
    <property type="match status" value="2"/>
</dbReference>
<keyword evidence="2" id="KW-0732">Signal</keyword>
<proteinExistence type="predicted"/>
<dbReference type="InterPro" id="IPR050904">
    <property type="entry name" value="Adhesion/Biosynth-related"/>
</dbReference>
<evidence type="ECO:0000259" key="3">
    <source>
        <dbReference type="PROSITE" id="PS50213"/>
    </source>
</evidence>
<dbReference type="PANTHER" id="PTHR10900:SF77">
    <property type="entry name" value="FI19380P1"/>
    <property type="match status" value="1"/>
</dbReference>
<dbReference type="RefSeq" id="WP_015231456.1">
    <property type="nucleotide sequence ID" value="NC_019789.1"/>
</dbReference>
<protein>
    <submittedName>
        <fullName evidence="4">Secreted/surface protein with fasciclin-like repeats</fullName>
    </submittedName>
</protein>
<name>L0A917_DEIPD</name>
<dbReference type="AlphaFoldDB" id="L0A917"/>
<organism evidence="4 5">
    <name type="scientific">Deinococcus peraridilitoris (strain DSM 19664 / LMG 22246 / CIP 109416 / KR-200)</name>
    <dbReference type="NCBI Taxonomy" id="937777"/>
    <lineage>
        <taxon>Bacteria</taxon>
        <taxon>Thermotogati</taxon>
        <taxon>Deinococcota</taxon>
        <taxon>Deinococci</taxon>
        <taxon>Deinococcales</taxon>
        <taxon>Deinococcaceae</taxon>
        <taxon>Deinococcus</taxon>
    </lineage>
</organism>
<dbReference type="Gene3D" id="2.30.180.10">
    <property type="entry name" value="FAS1 domain"/>
    <property type="match status" value="2"/>
</dbReference>
<accession>L0A917</accession>
<dbReference type="SUPFAM" id="SSF82153">
    <property type="entry name" value="FAS1 domain"/>
    <property type="match status" value="2"/>
</dbReference>
<keyword evidence="5" id="KW-1185">Reference proteome</keyword>
<dbReference type="FunFam" id="2.30.180.10:FF:000032">
    <property type="entry name" value="Fasciclin domain-containing protein, putative"/>
    <property type="match status" value="2"/>
</dbReference>
<feature type="chain" id="PRO_5003939098" evidence="2">
    <location>
        <begin position="21"/>
        <end position="441"/>
    </location>
</feature>
<feature type="region of interest" description="Disordered" evidence="1">
    <location>
        <begin position="270"/>
        <end position="292"/>
    </location>
</feature>
<dbReference type="PATRIC" id="fig|937777.3.peg.4220"/>
<dbReference type="OrthoDB" id="9800666at2"/>
<dbReference type="InterPro" id="IPR000782">
    <property type="entry name" value="FAS1_domain"/>
</dbReference>
<dbReference type="HOGENOM" id="CLU_031281_1_0_0"/>
<evidence type="ECO:0000256" key="2">
    <source>
        <dbReference type="SAM" id="SignalP"/>
    </source>
</evidence>
<dbReference type="EMBL" id="CP003383">
    <property type="protein sequence ID" value="AFZ69555.1"/>
    <property type="molecule type" value="Genomic_DNA"/>
</dbReference>
<sequence length="441" mass="47336">MNQLTKAIALAATLLSTAQAQTTPPAGTPQIPVAPVTQFPAIVLLPVPAGSTILSVGRLNEDTLFTLRTSASLTLLMDFYAQQLSQQGYQRRAAANDTNKATASYARGNAVLTWTAQREGPDTYQILFDFDRTSVQCQTIGEILAANPQFSTLRSALERADLLVVVNGPALYTLFAPTNAAFQRLNTNDWQALQNDKVALTRLLSYHVVKGVHDKQNVMRDSVQNTLAGRPLTLYPRGEQLRVNEALLEREIRACNGVVHQIDNVLQPGNATSTAPGTTAAASTSTPAASTAVGTVTPREGSIAWTVQRDARLSTLARLLTLTNLDVSLNDDGQYTLLAPTDNAFAQIPAAQLEALTRDRAALTQLLRYHLLPNRHAADTLGRLRQERTLQGAAISATPAGNTVRFNNATVVAADINANNGVIHLIDAVLLPPGFVLPAVR</sequence>
<evidence type="ECO:0000313" key="5">
    <source>
        <dbReference type="Proteomes" id="UP000010467"/>
    </source>
</evidence>
<dbReference type="Pfam" id="PF02469">
    <property type="entry name" value="Fasciclin"/>
    <property type="match status" value="2"/>
</dbReference>
<dbReference type="GO" id="GO:0005615">
    <property type="term" value="C:extracellular space"/>
    <property type="evidence" value="ECO:0007669"/>
    <property type="project" value="TreeGrafter"/>
</dbReference>
<feature type="signal peptide" evidence="2">
    <location>
        <begin position="1"/>
        <end position="20"/>
    </location>
</feature>
<dbReference type="InterPro" id="IPR036378">
    <property type="entry name" value="FAS1_dom_sf"/>
</dbReference>
<gene>
    <name evidence="4" type="ordered locus">Deipe_4191</name>
</gene>
<reference evidence="5" key="1">
    <citation type="submission" date="2012-03" db="EMBL/GenBank/DDBJ databases">
        <title>Complete sequence of plasmid 1 of Deinococcus peraridilitoris DSM 19664.</title>
        <authorList>
            <person name="Lucas S."/>
            <person name="Copeland A."/>
            <person name="Lapidus A."/>
            <person name="Glavina del Rio T."/>
            <person name="Dalin E."/>
            <person name="Tice H."/>
            <person name="Bruce D."/>
            <person name="Goodwin L."/>
            <person name="Pitluck S."/>
            <person name="Peters L."/>
            <person name="Mikhailova N."/>
            <person name="Lu M."/>
            <person name="Kyrpides N."/>
            <person name="Mavromatis K."/>
            <person name="Ivanova N."/>
            <person name="Brettin T."/>
            <person name="Detter J.C."/>
            <person name="Han C."/>
            <person name="Larimer F."/>
            <person name="Land M."/>
            <person name="Hauser L."/>
            <person name="Markowitz V."/>
            <person name="Cheng J.-F."/>
            <person name="Hugenholtz P."/>
            <person name="Woyke T."/>
            <person name="Wu D."/>
            <person name="Pukall R."/>
            <person name="Steenblock K."/>
            <person name="Brambilla E."/>
            <person name="Klenk H.-P."/>
            <person name="Eisen J.A."/>
        </authorList>
    </citation>
    <scope>NUCLEOTIDE SEQUENCE [LARGE SCALE GENOMIC DNA]</scope>
    <source>
        <strain evidence="5">DSM 19664 / LMG 22246 / CIP 109416 / KR-200</strain>
        <plasmid evidence="5">Plasmid pDEIPE01</plasmid>
    </source>
</reference>
<feature type="compositionally biased region" description="Low complexity" evidence="1">
    <location>
        <begin position="271"/>
        <end position="292"/>
    </location>
</feature>
<dbReference type="Proteomes" id="UP000010467">
    <property type="component" value="Plasmid pDEIPE01"/>
</dbReference>
<feature type="domain" description="FAS1" evidence="3">
    <location>
        <begin position="300"/>
        <end position="430"/>
    </location>
</feature>
<dbReference type="KEGG" id="dpd:Deipe_4191"/>
<keyword evidence="4" id="KW-0614">Plasmid</keyword>